<keyword evidence="2" id="KW-1185">Reference proteome</keyword>
<evidence type="ECO:0000313" key="2">
    <source>
        <dbReference type="Proteomes" id="UP000188533"/>
    </source>
</evidence>
<dbReference type="Proteomes" id="UP000188533">
    <property type="component" value="Unassembled WGS sequence"/>
</dbReference>
<dbReference type="EMBL" id="BDGU01000145">
    <property type="protein sequence ID" value="GAW03330.1"/>
    <property type="molecule type" value="Genomic_DNA"/>
</dbReference>
<reference evidence="1 2" key="1">
    <citation type="submission" date="2016-08" db="EMBL/GenBank/DDBJ databases">
        <authorList>
            <consortium name="Lentinula edodes genome sequencing consortium"/>
            <person name="Sakamoto Y."/>
            <person name="Nakade K."/>
            <person name="Sato S."/>
            <person name="Yoshida Y."/>
            <person name="Miyazaki K."/>
            <person name="Natsume S."/>
            <person name="Konno N."/>
        </authorList>
    </citation>
    <scope>NUCLEOTIDE SEQUENCE [LARGE SCALE GENOMIC DNA]</scope>
    <source>
        <strain evidence="1 2">NBRC 111202</strain>
    </source>
</reference>
<comment type="caution">
    <text evidence="1">The sequence shown here is derived from an EMBL/GenBank/DDBJ whole genome shotgun (WGS) entry which is preliminary data.</text>
</comment>
<dbReference type="AlphaFoldDB" id="A0A1Q3E7X6"/>
<gene>
    <name evidence="1" type="ORF">LENED_005050</name>
</gene>
<organism evidence="1 2">
    <name type="scientific">Lentinula edodes</name>
    <name type="common">Shiitake mushroom</name>
    <name type="synonym">Lentinus edodes</name>
    <dbReference type="NCBI Taxonomy" id="5353"/>
    <lineage>
        <taxon>Eukaryota</taxon>
        <taxon>Fungi</taxon>
        <taxon>Dikarya</taxon>
        <taxon>Basidiomycota</taxon>
        <taxon>Agaricomycotina</taxon>
        <taxon>Agaricomycetes</taxon>
        <taxon>Agaricomycetidae</taxon>
        <taxon>Agaricales</taxon>
        <taxon>Marasmiineae</taxon>
        <taxon>Omphalotaceae</taxon>
        <taxon>Lentinula</taxon>
    </lineage>
</organism>
<evidence type="ECO:0000313" key="1">
    <source>
        <dbReference type="EMBL" id="GAW03330.1"/>
    </source>
</evidence>
<sequence>MELSSYCMGWCHLACQPHSSSTINCCWKRRRTQRGCFGKANVTTNAKCTFLEPNPAHNLPVERTNINGENDYVSPYISPALHSCPESTSCCSTSSDPSIITSAYPKITINGLKDVLHRYL</sequence>
<reference evidence="1 2" key="2">
    <citation type="submission" date="2017-02" db="EMBL/GenBank/DDBJ databases">
        <title>A genome survey and senescence transcriptome analysis in Lentinula edodes.</title>
        <authorList>
            <person name="Sakamoto Y."/>
            <person name="Nakade K."/>
            <person name="Sato S."/>
            <person name="Yoshida Y."/>
            <person name="Miyazaki K."/>
            <person name="Natsume S."/>
            <person name="Konno N."/>
        </authorList>
    </citation>
    <scope>NUCLEOTIDE SEQUENCE [LARGE SCALE GENOMIC DNA]</scope>
    <source>
        <strain evidence="1 2">NBRC 111202</strain>
    </source>
</reference>
<protein>
    <submittedName>
        <fullName evidence="1">Uncharacterized protein</fullName>
    </submittedName>
</protein>
<name>A0A1Q3E7X6_LENED</name>
<accession>A0A1Q3E7X6</accession>
<proteinExistence type="predicted"/>